<dbReference type="PANTHER" id="PTHR46376">
    <property type="entry name" value="LEUCINE-ZIPPER-LIKE TRANSCRIPTIONAL REGULATOR 1"/>
    <property type="match status" value="1"/>
</dbReference>
<proteinExistence type="predicted"/>
<keyword evidence="2" id="KW-0677">Repeat</keyword>
<dbReference type="SUPFAM" id="SSF117281">
    <property type="entry name" value="Kelch motif"/>
    <property type="match status" value="1"/>
</dbReference>
<reference evidence="3" key="3">
    <citation type="submission" date="2025-09" db="UniProtKB">
        <authorList>
            <consortium name="Ensembl"/>
        </authorList>
    </citation>
    <scope>IDENTIFICATION</scope>
</reference>
<dbReference type="Gene3D" id="2.120.10.80">
    <property type="entry name" value="Kelch-type beta propeller"/>
    <property type="match status" value="2"/>
</dbReference>
<dbReference type="GO" id="GO:0005794">
    <property type="term" value="C:Golgi apparatus"/>
    <property type="evidence" value="ECO:0007669"/>
    <property type="project" value="TreeGrafter"/>
</dbReference>
<dbReference type="GeneTree" id="ENSGT00940000165735"/>
<dbReference type="Pfam" id="PF01344">
    <property type="entry name" value="Kelch_1"/>
    <property type="match status" value="1"/>
</dbReference>
<keyword evidence="1" id="KW-0880">Kelch repeat</keyword>
<evidence type="ECO:0000256" key="2">
    <source>
        <dbReference type="ARBA" id="ARBA00022737"/>
    </source>
</evidence>
<dbReference type="Pfam" id="PF24681">
    <property type="entry name" value="Kelch_KLHDC2_KLHL20_DRC7"/>
    <property type="match status" value="1"/>
</dbReference>
<dbReference type="PANTHER" id="PTHR46376:SF1">
    <property type="entry name" value="LEUCINE-ZIPPER-LIKE TRANSCRIPTIONAL REGULATOR 1"/>
    <property type="match status" value="1"/>
</dbReference>
<reference evidence="3" key="1">
    <citation type="submission" date="2018-05" db="EMBL/GenBank/DDBJ databases">
        <authorList>
            <person name="Datahose"/>
        </authorList>
    </citation>
    <scope>NUCLEOTIDE SEQUENCE</scope>
</reference>
<dbReference type="Ensembl" id="ENSACLT00000085363.1">
    <property type="protein sequence ID" value="ENSACLP00000060693.1"/>
    <property type="gene ID" value="ENSACLG00000022640.2"/>
</dbReference>
<protein>
    <submittedName>
        <fullName evidence="3">Uncharacterized protein</fullName>
    </submittedName>
</protein>
<evidence type="ECO:0000313" key="4">
    <source>
        <dbReference type="Proteomes" id="UP000265100"/>
    </source>
</evidence>
<reference evidence="3" key="2">
    <citation type="submission" date="2025-08" db="UniProtKB">
        <authorList>
            <consortium name="Ensembl"/>
        </authorList>
    </citation>
    <scope>IDENTIFICATION</scope>
</reference>
<dbReference type="AlphaFoldDB" id="A0AAX7TTU3"/>
<dbReference type="Proteomes" id="UP000265100">
    <property type="component" value="Chromosome 16"/>
</dbReference>
<sequence length="469" mass="52873">MSQNNPCLWKQLPLRSSLSPCDRYKHACCSYNANVYVLGGRENRCLRDFWKYNVVSDEWTELSCSGEAAPEELEGHSMVAHKGFLYVFGGLLDSAYTTCRCALWVFDIAKQKWVQWQGKRSLLQTQMPTNRKGHSTVVLGSAMLMYGGFIDMKGTSQDFWSLDFNTMSWSLLSGSQQDSLGPGPRHSHSAIAYQGCVYLFGGLKGLREQRDFWKWNSSSQTWSSLKYGPPKLTGHSAVTYKDSMLLFGGGETQDSPKNCLWRYSFITQTWMQLTTLPGSNPPDKIHHCCTGLGPSYKTSSTSKSFCSDSGLQPRLLGGKLKPFKNKCFPAPDNAIELETFTPDREANRSSSELETSREALIEIDGQRIGSCLTFENKAFMKQWSCSEEEALEDKDGDITQHLPDLLLVLGGKPCTRTSPISMWQIPDMWHIMLSCWKQPSEDGYTVVIQIGNSYTQVSNELKKEQNRNK</sequence>
<dbReference type="InterPro" id="IPR006652">
    <property type="entry name" value="Kelch_1"/>
</dbReference>
<dbReference type="InterPro" id="IPR051568">
    <property type="entry name" value="LZTR1/Attractin"/>
</dbReference>
<name>A0AAX7TTU3_ASTCA</name>
<organism evidence="3 4">
    <name type="scientific">Astatotilapia calliptera</name>
    <name type="common">Eastern happy</name>
    <name type="synonym">Chromis callipterus</name>
    <dbReference type="NCBI Taxonomy" id="8154"/>
    <lineage>
        <taxon>Eukaryota</taxon>
        <taxon>Metazoa</taxon>
        <taxon>Chordata</taxon>
        <taxon>Craniata</taxon>
        <taxon>Vertebrata</taxon>
        <taxon>Euteleostomi</taxon>
        <taxon>Actinopterygii</taxon>
        <taxon>Neopterygii</taxon>
        <taxon>Teleostei</taxon>
        <taxon>Neoteleostei</taxon>
        <taxon>Acanthomorphata</taxon>
        <taxon>Ovalentaria</taxon>
        <taxon>Cichlomorphae</taxon>
        <taxon>Cichliformes</taxon>
        <taxon>Cichlidae</taxon>
        <taxon>African cichlids</taxon>
        <taxon>Pseudocrenilabrinae</taxon>
        <taxon>Haplochromini</taxon>
        <taxon>Astatotilapia</taxon>
    </lineage>
</organism>
<dbReference type="InterPro" id="IPR015915">
    <property type="entry name" value="Kelch-typ_b-propeller"/>
</dbReference>
<dbReference type="SUPFAM" id="SSF50965">
    <property type="entry name" value="Galactose oxidase, central domain"/>
    <property type="match status" value="1"/>
</dbReference>
<evidence type="ECO:0000256" key="1">
    <source>
        <dbReference type="ARBA" id="ARBA00022441"/>
    </source>
</evidence>
<accession>A0AAX7TTU3</accession>
<dbReference type="InterPro" id="IPR011043">
    <property type="entry name" value="Gal_Oxase/kelch_b-propeller"/>
</dbReference>
<keyword evidence="4" id="KW-1185">Reference proteome</keyword>
<evidence type="ECO:0000313" key="3">
    <source>
        <dbReference type="Ensembl" id="ENSACLP00000060693.1"/>
    </source>
</evidence>